<evidence type="ECO:0000259" key="4">
    <source>
        <dbReference type="SMART" id="SM00642"/>
    </source>
</evidence>
<dbReference type="Proteomes" id="UP000654304">
    <property type="component" value="Unassembled WGS sequence"/>
</dbReference>
<dbReference type="Pfam" id="PF09087">
    <property type="entry name" value="Cyc-maltodext_N"/>
    <property type="match status" value="1"/>
</dbReference>
<proteinExistence type="predicted"/>
<dbReference type="Pfam" id="PF10438">
    <property type="entry name" value="Cyc-maltodext_C"/>
    <property type="match status" value="1"/>
</dbReference>
<dbReference type="Gene3D" id="2.60.40.10">
    <property type="entry name" value="Immunoglobulins"/>
    <property type="match status" value="1"/>
</dbReference>
<dbReference type="SUPFAM" id="SSF81296">
    <property type="entry name" value="E set domains"/>
    <property type="match status" value="1"/>
</dbReference>
<feature type="domain" description="Glycosyl hydrolase family 13 catalytic" evidence="4">
    <location>
        <begin position="145"/>
        <end position="543"/>
    </location>
</feature>
<dbReference type="InterPro" id="IPR019492">
    <property type="entry name" value="Cyclo-malto-dextrinase_C"/>
</dbReference>
<organism evidence="5 6">
    <name type="scientific">Undibacterium curvum</name>
    <dbReference type="NCBI Taxonomy" id="2762294"/>
    <lineage>
        <taxon>Bacteria</taxon>
        <taxon>Pseudomonadati</taxon>
        <taxon>Pseudomonadota</taxon>
        <taxon>Betaproteobacteria</taxon>
        <taxon>Burkholderiales</taxon>
        <taxon>Oxalobacteraceae</taxon>
        <taxon>Undibacterium</taxon>
    </lineage>
</organism>
<dbReference type="InterPro" id="IPR006047">
    <property type="entry name" value="GH13_cat_dom"/>
</dbReference>
<dbReference type="InterPro" id="IPR015171">
    <property type="entry name" value="Cyc-maltodext_N"/>
</dbReference>
<keyword evidence="3" id="KW-0732">Signal</keyword>
<dbReference type="SUPFAM" id="SSF51445">
    <property type="entry name" value="(Trans)glycosidases"/>
    <property type="match status" value="1"/>
</dbReference>
<dbReference type="SMART" id="SM00642">
    <property type="entry name" value="Aamy"/>
    <property type="match status" value="1"/>
</dbReference>
<keyword evidence="6" id="KW-1185">Reference proteome</keyword>
<accession>A0ABR7A8Z8</accession>
<dbReference type="SUPFAM" id="SSF51011">
    <property type="entry name" value="Glycosyl hydrolase domain"/>
    <property type="match status" value="1"/>
</dbReference>
<feature type="signal peptide" evidence="3">
    <location>
        <begin position="1"/>
        <end position="32"/>
    </location>
</feature>
<dbReference type="PANTHER" id="PTHR10357:SF210">
    <property type="entry name" value="MALTODEXTRIN GLUCOSIDASE"/>
    <property type="match status" value="1"/>
</dbReference>
<dbReference type="CDD" id="cd11340">
    <property type="entry name" value="AmyAc_bac_CMD_like_3"/>
    <property type="match status" value="1"/>
</dbReference>
<dbReference type="Gene3D" id="3.20.20.80">
    <property type="entry name" value="Glycosidases"/>
    <property type="match status" value="1"/>
</dbReference>
<dbReference type="EMBL" id="JACOGD010000010">
    <property type="protein sequence ID" value="MBC3933337.1"/>
    <property type="molecule type" value="Genomic_DNA"/>
</dbReference>
<dbReference type="Pfam" id="PF00128">
    <property type="entry name" value="Alpha-amylase"/>
    <property type="match status" value="1"/>
</dbReference>
<sequence length="633" mass="71416">MFTFSKLCLRLATIFCCSALLTALSSVLPVKATGLAAPDRIEPPFWWTGMQNRQLQLMVHGDQIGLTRPQISGTGLRVRKVQAMPNPNYLVIDLELNRSMRAGKRHIRFVDANGQIKAEADYEFKAREPGSARRHGFGPQDVILNLMPDRFANGNPANDVLPGFTDKLDRSDDSAGRHGGDLAGIQQHLAYIADMGYTMIWPTPVVENNQPQYSYHGYAATDFYRIDARLGSNAEYRELVQQARRHGIGVIQDVVLNHIGDQHWWIRDLPAPDWITYQGKFVPTAHARTTVSDPYAANVDKQNFSQGWFSAHMPDLNNAHPVLAQYQIQNSIWWIEYAGLSGIRTDTYSYSDPGFLAQWSRRILEEYPQFSMVGEEWSTNPNVVARWLRGKVNPDGYVSSMPSMMDFPLQDVLIKALTASESWNGGFNSLYEALVNDQFYPDPARLVLFEGNHDLSRLYTVLNEDWDLTRMALVYLATMPRTPQLYYGTEILMTSAKERNDGAARRDFPGGWSGDTVNAFTGTGLTDAQKYAQSWLKTLLNWRKHQPVIHRGKLMHFAPENGIYSYVRTLGQQQVMVFMNKNSSASQIALNRYAEILPAGAWGRELFSGQQVELSQSLNIPARGVLVLEVGRP</sequence>
<feature type="chain" id="PRO_5047445036" evidence="3">
    <location>
        <begin position="33"/>
        <end position="633"/>
    </location>
</feature>
<evidence type="ECO:0000313" key="6">
    <source>
        <dbReference type="Proteomes" id="UP000654304"/>
    </source>
</evidence>
<dbReference type="InterPro" id="IPR013780">
    <property type="entry name" value="Glyco_hydro_b"/>
</dbReference>
<dbReference type="GO" id="GO:0016787">
    <property type="term" value="F:hydrolase activity"/>
    <property type="evidence" value="ECO:0007669"/>
    <property type="project" value="UniProtKB-KW"/>
</dbReference>
<keyword evidence="1 5" id="KW-0378">Hydrolase</keyword>
<gene>
    <name evidence="5" type="ORF">H8K43_16790</name>
</gene>
<evidence type="ECO:0000256" key="3">
    <source>
        <dbReference type="SAM" id="SignalP"/>
    </source>
</evidence>
<reference evidence="5 6" key="1">
    <citation type="submission" date="2020-08" db="EMBL/GenBank/DDBJ databases">
        <title>Novel species isolated from subtropical streams in China.</title>
        <authorList>
            <person name="Lu H."/>
        </authorList>
    </citation>
    <scope>NUCLEOTIDE SEQUENCE [LARGE SCALE GENOMIC DNA]</scope>
    <source>
        <strain evidence="5 6">CY22W</strain>
    </source>
</reference>
<dbReference type="RefSeq" id="WP_186904921.1">
    <property type="nucleotide sequence ID" value="NZ_JACOGD010000010.1"/>
</dbReference>
<dbReference type="InterPro" id="IPR017853">
    <property type="entry name" value="GH"/>
</dbReference>
<dbReference type="PANTHER" id="PTHR10357">
    <property type="entry name" value="ALPHA-AMYLASE FAMILY MEMBER"/>
    <property type="match status" value="1"/>
</dbReference>
<dbReference type="InterPro" id="IPR013783">
    <property type="entry name" value="Ig-like_fold"/>
</dbReference>
<comment type="caution">
    <text evidence="5">The sequence shown here is derived from an EMBL/GenBank/DDBJ whole genome shotgun (WGS) entry which is preliminary data.</text>
</comment>
<evidence type="ECO:0000256" key="2">
    <source>
        <dbReference type="ARBA" id="ARBA00023295"/>
    </source>
</evidence>
<evidence type="ECO:0000256" key="1">
    <source>
        <dbReference type="ARBA" id="ARBA00022801"/>
    </source>
</evidence>
<protein>
    <submittedName>
        <fullName evidence="5">Glycoside hydrolase family 13 protein</fullName>
    </submittedName>
</protein>
<evidence type="ECO:0000313" key="5">
    <source>
        <dbReference type="EMBL" id="MBC3933337.1"/>
    </source>
</evidence>
<name>A0ABR7A8Z8_9BURK</name>
<dbReference type="Gene3D" id="2.60.40.1180">
    <property type="entry name" value="Golgi alpha-mannosidase II"/>
    <property type="match status" value="1"/>
</dbReference>
<keyword evidence="2" id="KW-0326">Glycosidase</keyword>
<dbReference type="InterPro" id="IPR014756">
    <property type="entry name" value="Ig_E-set"/>
</dbReference>